<accession>A0A653DD74</accession>
<dbReference type="Proteomes" id="UP000410492">
    <property type="component" value="Unassembled WGS sequence"/>
</dbReference>
<protein>
    <submittedName>
        <fullName evidence="1">Uncharacterized protein</fullName>
    </submittedName>
</protein>
<evidence type="ECO:0000313" key="2">
    <source>
        <dbReference type="Proteomes" id="UP000410492"/>
    </source>
</evidence>
<organism evidence="1 2">
    <name type="scientific">Callosobruchus maculatus</name>
    <name type="common">Southern cowpea weevil</name>
    <name type="synonym">Pulse bruchid</name>
    <dbReference type="NCBI Taxonomy" id="64391"/>
    <lineage>
        <taxon>Eukaryota</taxon>
        <taxon>Metazoa</taxon>
        <taxon>Ecdysozoa</taxon>
        <taxon>Arthropoda</taxon>
        <taxon>Hexapoda</taxon>
        <taxon>Insecta</taxon>
        <taxon>Pterygota</taxon>
        <taxon>Neoptera</taxon>
        <taxon>Endopterygota</taxon>
        <taxon>Coleoptera</taxon>
        <taxon>Polyphaga</taxon>
        <taxon>Cucujiformia</taxon>
        <taxon>Chrysomeloidea</taxon>
        <taxon>Chrysomelidae</taxon>
        <taxon>Bruchinae</taxon>
        <taxon>Bruchini</taxon>
        <taxon>Callosobruchus</taxon>
    </lineage>
</organism>
<evidence type="ECO:0000313" key="1">
    <source>
        <dbReference type="EMBL" id="VEN58155.1"/>
    </source>
</evidence>
<gene>
    <name evidence="1" type="ORF">CALMAC_LOCUS16580</name>
</gene>
<dbReference type="AlphaFoldDB" id="A0A653DD74"/>
<reference evidence="1 2" key="1">
    <citation type="submission" date="2019-01" db="EMBL/GenBank/DDBJ databases">
        <authorList>
            <person name="Sayadi A."/>
        </authorList>
    </citation>
    <scope>NUCLEOTIDE SEQUENCE [LARGE SCALE GENOMIC DNA]</scope>
</reference>
<dbReference type="EMBL" id="CAACVG010011474">
    <property type="protein sequence ID" value="VEN58155.1"/>
    <property type="molecule type" value="Genomic_DNA"/>
</dbReference>
<proteinExistence type="predicted"/>
<sequence length="101" mass="11632">MFTKTSFKKRTFSSTFEKNVLVTYTTTTLRVKVTIFGKQKSCFDWSKATYSDASDLHHNTTVREKVNALENSRNCYRTSTTSVGPKLLLRNITLKARSKRI</sequence>
<keyword evidence="2" id="KW-1185">Reference proteome</keyword>
<name>A0A653DD74_CALMS</name>